<dbReference type="OrthoDB" id="10612516at2759"/>
<name>A0A8J4RJ17_9ROSI</name>
<reference evidence="1" key="1">
    <citation type="submission" date="2020-03" db="EMBL/GenBank/DDBJ databases">
        <title>Castanea mollissima Vanexum genome sequencing.</title>
        <authorList>
            <person name="Staton M."/>
        </authorList>
    </citation>
    <scope>NUCLEOTIDE SEQUENCE</scope>
    <source>
        <tissue evidence="1">Leaf</tissue>
    </source>
</reference>
<dbReference type="Proteomes" id="UP000737018">
    <property type="component" value="Unassembled WGS sequence"/>
</dbReference>
<evidence type="ECO:0000313" key="2">
    <source>
        <dbReference type="Proteomes" id="UP000737018"/>
    </source>
</evidence>
<proteinExistence type="predicted"/>
<keyword evidence="2" id="KW-1185">Reference proteome</keyword>
<comment type="caution">
    <text evidence="1">The sequence shown here is derived from an EMBL/GenBank/DDBJ whole genome shotgun (WGS) entry which is preliminary data.</text>
</comment>
<protein>
    <submittedName>
        <fullName evidence="1">Uncharacterized protein</fullName>
    </submittedName>
</protein>
<organism evidence="1 2">
    <name type="scientific">Castanea mollissima</name>
    <name type="common">Chinese chestnut</name>
    <dbReference type="NCBI Taxonomy" id="60419"/>
    <lineage>
        <taxon>Eukaryota</taxon>
        <taxon>Viridiplantae</taxon>
        <taxon>Streptophyta</taxon>
        <taxon>Embryophyta</taxon>
        <taxon>Tracheophyta</taxon>
        <taxon>Spermatophyta</taxon>
        <taxon>Magnoliopsida</taxon>
        <taxon>eudicotyledons</taxon>
        <taxon>Gunneridae</taxon>
        <taxon>Pentapetalae</taxon>
        <taxon>rosids</taxon>
        <taxon>fabids</taxon>
        <taxon>Fagales</taxon>
        <taxon>Fagaceae</taxon>
        <taxon>Castanea</taxon>
    </lineage>
</organism>
<dbReference type="AlphaFoldDB" id="A0A8J4RJ17"/>
<accession>A0A8J4RJ17</accession>
<dbReference type="EMBL" id="JRKL02000663">
    <property type="protein sequence ID" value="KAF3969309.1"/>
    <property type="molecule type" value="Genomic_DNA"/>
</dbReference>
<sequence>MVVGLPRFRMTLSSRLCYLFPPLLMLQIQITRHSGPFFGCLASLEHNHVPSKLTFNVLKQLKTSVVDRSTFQVGIITCSLSLRSCKPLRHHCAKVVLLIPCFNDVPVNIHNWKDQHKINFIT</sequence>
<gene>
    <name evidence="1" type="ORF">CMV_006897</name>
</gene>
<evidence type="ECO:0000313" key="1">
    <source>
        <dbReference type="EMBL" id="KAF3969309.1"/>
    </source>
</evidence>